<dbReference type="Pfam" id="PF00557">
    <property type="entry name" value="Peptidase_M24"/>
    <property type="match status" value="1"/>
</dbReference>
<name>A0ABV7ACN1_9RHOB</name>
<keyword evidence="3" id="KW-1185">Reference proteome</keyword>
<evidence type="ECO:0000313" key="2">
    <source>
        <dbReference type="EMBL" id="MFC2967089.1"/>
    </source>
</evidence>
<dbReference type="PANTHER" id="PTHR46112:SF2">
    <property type="entry name" value="XAA-PRO AMINOPEPTIDASE P-RELATED"/>
    <property type="match status" value="1"/>
</dbReference>
<dbReference type="RefSeq" id="WP_377831729.1">
    <property type="nucleotide sequence ID" value="NZ_JBHRSK010000004.1"/>
</dbReference>
<sequence length="422" mass="45551">MNIQAAPGQAIVPGFSLAERDRRWAIARQMMEEMDLEGLVVFGSREGAFPAPFAMDTYFTNDRPGAIVVFPRAGAPRVLAFALAANDHLQAIDRGEEVWVRPENVYAGAPNGMLLSLLMKEVGIGEKRVGVIGLDPYPPFYFDGAIPYHMWKTVLDSFPEADFVQLGDRFFDLTAARSAEELEVLRWSANVGETMAEALRDATRPGVTEAELYSAVMAACSRNVGFTAEILLGSGKDIVSFGPPRWNYRPQAPRVIEDGDIVIGEIFSSLGMLETQHQVTVAVGEVHEDYLRAEAVARASYEAGLAALRPGNTFGALVEAMQAPLKAAGGDNVHPLVHSINPFGLVCGFGAGFNRLPGAERYAIAAEVPTFGAEVEIRAGMTFAFEPSCLFGRRFVNLGGTVIAGEDGAIELNSVTTQMMRA</sequence>
<dbReference type="CDD" id="cd01066">
    <property type="entry name" value="APP_MetAP"/>
    <property type="match status" value="1"/>
</dbReference>
<gene>
    <name evidence="2" type="ORF">ACFOES_03210</name>
</gene>
<evidence type="ECO:0000313" key="3">
    <source>
        <dbReference type="Proteomes" id="UP001595443"/>
    </source>
</evidence>
<feature type="domain" description="Peptidase M24" evidence="1">
    <location>
        <begin position="186"/>
        <end position="391"/>
    </location>
</feature>
<dbReference type="EMBL" id="JBHRSK010000004">
    <property type="protein sequence ID" value="MFC2967089.1"/>
    <property type="molecule type" value="Genomic_DNA"/>
</dbReference>
<dbReference type="InterPro" id="IPR050659">
    <property type="entry name" value="Peptidase_M24B"/>
</dbReference>
<dbReference type="Gene3D" id="3.90.230.10">
    <property type="entry name" value="Creatinase/methionine aminopeptidase superfamily"/>
    <property type="match status" value="1"/>
</dbReference>
<organism evidence="2 3">
    <name type="scientific">Acidimangrovimonas pyrenivorans</name>
    <dbReference type="NCBI Taxonomy" id="2030798"/>
    <lineage>
        <taxon>Bacteria</taxon>
        <taxon>Pseudomonadati</taxon>
        <taxon>Pseudomonadota</taxon>
        <taxon>Alphaproteobacteria</taxon>
        <taxon>Rhodobacterales</taxon>
        <taxon>Paracoccaceae</taxon>
        <taxon>Acidimangrovimonas</taxon>
    </lineage>
</organism>
<evidence type="ECO:0000259" key="1">
    <source>
        <dbReference type="Pfam" id="PF00557"/>
    </source>
</evidence>
<comment type="caution">
    <text evidence="2">The sequence shown here is derived from an EMBL/GenBank/DDBJ whole genome shotgun (WGS) entry which is preliminary data.</text>
</comment>
<reference evidence="3" key="1">
    <citation type="journal article" date="2019" name="Int. J. Syst. Evol. Microbiol.">
        <title>The Global Catalogue of Microorganisms (GCM) 10K type strain sequencing project: providing services to taxonomists for standard genome sequencing and annotation.</title>
        <authorList>
            <consortium name="The Broad Institute Genomics Platform"/>
            <consortium name="The Broad Institute Genome Sequencing Center for Infectious Disease"/>
            <person name="Wu L."/>
            <person name="Ma J."/>
        </authorList>
    </citation>
    <scope>NUCLEOTIDE SEQUENCE [LARGE SCALE GENOMIC DNA]</scope>
    <source>
        <strain evidence="3">KCTC 62192</strain>
    </source>
</reference>
<proteinExistence type="predicted"/>
<dbReference type="PANTHER" id="PTHR46112">
    <property type="entry name" value="AMINOPEPTIDASE"/>
    <property type="match status" value="1"/>
</dbReference>
<dbReference type="Gene3D" id="3.40.350.10">
    <property type="entry name" value="Creatinase/prolidase N-terminal domain"/>
    <property type="match status" value="1"/>
</dbReference>
<dbReference type="InterPro" id="IPR029149">
    <property type="entry name" value="Creatin/AminoP/Spt16_N"/>
</dbReference>
<dbReference type="Proteomes" id="UP001595443">
    <property type="component" value="Unassembled WGS sequence"/>
</dbReference>
<accession>A0ABV7ACN1</accession>
<protein>
    <submittedName>
        <fullName evidence="2">M24 family metallopeptidase</fullName>
    </submittedName>
</protein>
<dbReference type="InterPro" id="IPR000994">
    <property type="entry name" value="Pept_M24"/>
</dbReference>
<dbReference type="InterPro" id="IPR036005">
    <property type="entry name" value="Creatinase/aminopeptidase-like"/>
</dbReference>
<dbReference type="SUPFAM" id="SSF55920">
    <property type="entry name" value="Creatinase/aminopeptidase"/>
    <property type="match status" value="1"/>
</dbReference>